<evidence type="ECO:0000313" key="2">
    <source>
        <dbReference type="Proteomes" id="UP000185491"/>
    </source>
</evidence>
<proteinExistence type="predicted"/>
<dbReference type="KEGG" id="cpho:CPHO_06030"/>
<dbReference type="AlphaFoldDB" id="A0A1L7D3D8"/>
<accession>A0A1L7D3D8</accession>
<dbReference type="STRING" id="161895.CPHO_06030"/>
<evidence type="ECO:0000313" key="1">
    <source>
        <dbReference type="EMBL" id="APT92521.1"/>
    </source>
</evidence>
<dbReference type="RefSeq" id="WP_075734076.1">
    <property type="nucleotide sequence ID" value="NZ_CP009249.1"/>
</dbReference>
<protein>
    <submittedName>
        <fullName evidence="1">Uncharacterized protein</fullName>
    </submittedName>
</protein>
<dbReference type="OrthoDB" id="4420002at2"/>
<dbReference type="Proteomes" id="UP000185491">
    <property type="component" value="Chromosome"/>
</dbReference>
<keyword evidence="2" id="KW-1185">Reference proteome</keyword>
<reference evidence="1 2" key="1">
    <citation type="submission" date="2014-08" db="EMBL/GenBank/DDBJ databases">
        <title>Complete genome sequence of Corynebacterium phocae M408/89/1(T)(=DSM 44612(T)), isolated from the common seal (Phoca vitulina).</title>
        <authorList>
            <person name="Ruckert C."/>
            <person name="Albersmeier A."/>
            <person name="Winkler A."/>
            <person name="Kalinowski J."/>
        </authorList>
    </citation>
    <scope>NUCLEOTIDE SEQUENCE [LARGE SCALE GENOMIC DNA]</scope>
    <source>
        <strain evidence="1 2">M408/89/1</strain>
    </source>
</reference>
<organism evidence="1 2">
    <name type="scientific">Corynebacterium phocae</name>
    <dbReference type="NCBI Taxonomy" id="161895"/>
    <lineage>
        <taxon>Bacteria</taxon>
        <taxon>Bacillati</taxon>
        <taxon>Actinomycetota</taxon>
        <taxon>Actinomycetes</taxon>
        <taxon>Mycobacteriales</taxon>
        <taxon>Corynebacteriaceae</taxon>
        <taxon>Corynebacterium</taxon>
    </lineage>
</organism>
<name>A0A1L7D3D8_9CORY</name>
<gene>
    <name evidence="1" type="ORF">CPHO_06030</name>
</gene>
<dbReference type="EMBL" id="CP009249">
    <property type="protein sequence ID" value="APT92521.1"/>
    <property type="molecule type" value="Genomic_DNA"/>
</dbReference>
<sequence>MSIRADFQPTVDEFISNLESFSTGDYLKPEEKEFWDQPFDPKVLPELRKILERMLDGFDQVPADPDGETLAKAVQRHINELEKFNAKNADAVIEPEEKEELNLLIHDAAAATGADEEALNSLPEFE</sequence>